<dbReference type="Proteomes" id="UP000202511">
    <property type="component" value="Segment"/>
</dbReference>
<reference evidence="1 2" key="1">
    <citation type="journal article" date="2015" name="Parasitol. Res.">
        <title>Viruses in close associations with free-living amoebae.</title>
        <authorList>
            <person name="Scheid P."/>
        </authorList>
    </citation>
    <scope>NUCLEOTIDE SEQUENCE [LARGE SCALE GENOMIC DNA]</scope>
    <source>
        <strain evidence="1">KlaHel</strain>
    </source>
</reference>
<dbReference type="RefSeq" id="YP_009119945.1">
    <property type="nucleotide sequence ID" value="NC_026440.1"/>
</dbReference>
<dbReference type="EMBL" id="KP136319">
    <property type="protein sequence ID" value="AJF97710.1"/>
    <property type="molecule type" value="Genomic_DNA"/>
</dbReference>
<organism evidence="1 2">
    <name type="scientific">Pandoravirus inopinatum</name>
    <dbReference type="NCBI Taxonomy" id="1605721"/>
    <lineage>
        <taxon>Viruses</taxon>
        <taxon>Pandoravirus</taxon>
    </lineage>
</organism>
<sequence>MVDVRRCRASIQKKRDTRPASVAGRSLFFPRADAAAIFYMGRKNIFTRPMFCFFLIGSYYRTEANCKSLRKTLAGRRNRPRSLFVLCLPLCASSLVPKA</sequence>
<protein>
    <submittedName>
        <fullName evidence="1">Uncharacterized protein</fullName>
    </submittedName>
</protein>
<evidence type="ECO:0000313" key="1">
    <source>
        <dbReference type="EMBL" id="AJF97710.1"/>
    </source>
</evidence>
<evidence type="ECO:0000313" key="2">
    <source>
        <dbReference type="Proteomes" id="UP000202511"/>
    </source>
</evidence>
<accession>A0A0B5J7A2</accession>
<proteinExistence type="predicted"/>
<name>A0A0B5J7A2_9VIRU</name>
<dbReference type="GeneID" id="23462627"/>
<dbReference type="KEGG" id="vg:23462627"/>